<dbReference type="Pfam" id="PF08439">
    <property type="entry name" value="Peptidase_M3_N"/>
    <property type="match status" value="1"/>
</dbReference>
<evidence type="ECO:0000256" key="6">
    <source>
        <dbReference type="RuleBase" id="RU368091"/>
    </source>
</evidence>
<dbReference type="EMBL" id="DVOO01000018">
    <property type="protein sequence ID" value="HIV25470.1"/>
    <property type="molecule type" value="Genomic_DNA"/>
</dbReference>
<dbReference type="Pfam" id="PF01432">
    <property type="entry name" value="Peptidase_M3"/>
    <property type="match status" value="1"/>
</dbReference>
<organism evidence="9 10">
    <name type="scientific">Candidatus Scatomonas pullistercoris</name>
    <dbReference type="NCBI Taxonomy" id="2840920"/>
    <lineage>
        <taxon>Bacteria</taxon>
        <taxon>Bacillati</taxon>
        <taxon>Bacillota</taxon>
        <taxon>Clostridia</taxon>
        <taxon>Lachnospirales</taxon>
        <taxon>Lachnospiraceae</taxon>
        <taxon>Lachnospiraceae incertae sedis</taxon>
        <taxon>Candidatus Scatomonas</taxon>
    </lineage>
</organism>
<dbReference type="Proteomes" id="UP000824169">
    <property type="component" value="Unassembled WGS sequence"/>
</dbReference>
<feature type="domain" description="Oligopeptidase F N-terminal" evidence="8">
    <location>
        <begin position="116"/>
        <end position="185"/>
    </location>
</feature>
<keyword evidence="4 6" id="KW-0862">Zinc</keyword>
<gene>
    <name evidence="9" type="primary">pepF</name>
    <name evidence="9" type="ORF">IAB71_06755</name>
</gene>
<evidence type="ECO:0000256" key="3">
    <source>
        <dbReference type="ARBA" id="ARBA00022801"/>
    </source>
</evidence>
<keyword evidence="3 6" id="KW-0378">Hydrolase</keyword>
<dbReference type="PANTHER" id="PTHR11804:SF84">
    <property type="entry name" value="SACCHAROLYSIN"/>
    <property type="match status" value="1"/>
</dbReference>
<proteinExistence type="inferred from homology"/>
<evidence type="ECO:0000259" key="8">
    <source>
        <dbReference type="Pfam" id="PF08439"/>
    </source>
</evidence>
<dbReference type="InterPro" id="IPR013647">
    <property type="entry name" value="OligopepF_N_dom"/>
</dbReference>
<comment type="function">
    <text evidence="6">Has oligopeptidase activity and degrades a variety of small bioactive peptides.</text>
</comment>
<dbReference type="InterPro" id="IPR001567">
    <property type="entry name" value="Pept_M3A_M3B_dom"/>
</dbReference>
<evidence type="ECO:0000256" key="2">
    <source>
        <dbReference type="ARBA" id="ARBA00022723"/>
    </source>
</evidence>
<dbReference type="NCBIfam" id="TIGR00181">
    <property type="entry name" value="pepF"/>
    <property type="match status" value="1"/>
</dbReference>
<dbReference type="GO" id="GO:0046872">
    <property type="term" value="F:metal ion binding"/>
    <property type="evidence" value="ECO:0007669"/>
    <property type="project" value="UniProtKB-UniRule"/>
</dbReference>
<dbReference type="InterPro" id="IPR004438">
    <property type="entry name" value="Peptidase_M3B"/>
</dbReference>
<reference evidence="9" key="1">
    <citation type="submission" date="2020-10" db="EMBL/GenBank/DDBJ databases">
        <authorList>
            <person name="Gilroy R."/>
        </authorList>
    </citation>
    <scope>NUCLEOTIDE SEQUENCE</scope>
    <source>
        <strain evidence="9">CHK188-20938</strain>
    </source>
</reference>
<dbReference type="Gene3D" id="1.10.1370.20">
    <property type="entry name" value="Oligoendopeptidase f, C-terminal domain"/>
    <property type="match status" value="1"/>
</dbReference>
<evidence type="ECO:0000313" key="9">
    <source>
        <dbReference type="EMBL" id="HIV25470.1"/>
    </source>
</evidence>
<dbReference type="CDD" id="cd09608">
    <property type="entry name" value="M3B_PepF"/>
    <property type="match status" value="1"/>
</dbReference>
<evidence type="ECO:0000313" key="10">
    <source>
        <dbReference type="Proteomes" id="UP000824169"/>
    </source>
</evidence>
<dbReference type="EC" id="3.4.24.-" evidence="6"/>
<dbReference type="Gene3D" id="1.10.287.830">
    <property type="entry name" value="putative peptidase helix hairpin domain like"/>
    <property type="match status" value="1"/>
</dbReference>
<reference evidence="9" key="2">
    <citation type="journal article" date="2021" name="PeerJ">
        <title>Extensive microbial diversity within the chicken gut microbiome revealed by metagenomics and culture.</title>
        <authorList>
            <person name="Gilroy R."/>
            <person name="Ravi A."/>
            <person name="Getino M."/>
            <person name="Pursley I."/>
            <person name="Horton D.L."/>
            <person name="Alikhan N.F."/>
            <person name="Baker D."/>
            <person name="Gharbi K."/>
            <person name="Hall N."/>
            <person name="Watson M."/>
            <person name="Adriaenssens E.M."/>
            <person name="Foster-Nyarko E."/>
            <person name="Jarju S."/>
            <person name="Secka A."/>
            <person name="Antonio M."/>
            <person name="Oren A."/>
            <person name="Chaudhuri R.R."/>
            <person name="La Ragione R."/>
            <person name="Hildebrand F."/>
            <person name="Pallen M.J."/>
        </authorList>
    </citation>
    <scope>NUCLEOTIDE SEQUENCE</scope>
    <source>
        <strain evidence="9">CHK188-20938</strain>
    </source>
</reference>
<keyword evidence="1 6" id="KW-0645">Protease</keyword>
<dbReference type="PANTHER" id="PTHR11804">
    <property type="entry name" value="PROTEASE M3 THIMET OLIGOPEPTIDASE-RELATED"/>
    <property type="match status" value="1"/>
</dbReference>
<dbReference type="GO" id="GO:0006518">
    <property type="term" value="P:peptide metabolic process"/>
    <property type="evidence" value="ECO:0007669"/>
    <property type="project" value="TreeGrafter"/>
</dbReference>
<evidence type="ECO:0000256" key="5">
    <source>
        <dbReference type="ARBA" id="ARBA00023049"/>
    </source>
</evidence>
<comment type="caution">
    <text evidence="9">The sequence shown here is derived from an EMBL/GenBank/DDBJ whole genome shotgun (WGS) entry which is preliminary data.</text>
</comment>
<dbReference type="SUPFAM" id="SSF55486">
    <property type="entry name" value="Metalloproteases ('zincins'), catalytic domain"/>
    <property type="match status" value="1"/>
</dbReference>
<feature type="domain" description="Peptidase M3A/M3B catalytic" evidence="7">
    <location>
        <begin position="206"/>
        <end position="585"/>
    </location>
</feature>
<dbReference type="InterPro" id="IPR045090">
    <property type="entry name" value="Pept_M3A_M3B"/>
</dbReference>
<sequence length="606" mass="69053">MSEKRLPAREEMDQEYCWKLEDIFETDAAWEKALRGLEKETENIRELRGSLSGSAEQLVRGLEAVTGLEEKFESVYVYASQKCHQDMGNPKYQEMAGKAESLSVRISDAVSFAEPEILRVDEKRLSRWMEEYEPLRFYKRYLDEILRRKPHVLPEEQEAILARAEEMGNSPKKIFMAFNNADIDFGTIQDEKGEEAVLTNGNYLSFLESADRRVRKAAFERLYQVYGQHKYMLAANFEANLKQARFFAEARYYGSPLEAALDGGNIPVSVYAGLIAAVHEKRAAMGRYMALRRRLLKLKEVHMYDLYVPMLPGAGRSYTFQQAKEVVKKGLAVLGGDYLNILEEGFSGGWIDVYENKGKRSGAYSWGAYGSHPYVLLNFSGNLNSVFTLAHEMGHAIHSYYSDQEQPYLYAGYRIFVAEVASTVNEYLLIRHLLGSAESREEKAGLLNYLLEQFRGTLYRQTMFAEFEKEAHSLLAREGSVPAETLCSLYGGLNREYYGPDVVCDPEIALEWSRIPHFYTPFYVYQYATGFSAAIAIGEKILKGEPGSRENYKKFLQGGCAQDPLELLKICGVDMTEGEPVKAALEVFENCVEELEELTKENFMKN</sequence>
<keyword evidence="5 6" id="KW-0482">Metalloprotease</keyword>
<dbReference type="GO" id="GO:0004222">
    <property type="term" value="F:metalloendopeptidase activity"/>
    <property type="evidence" value="ECO:0007669"/>
    <property type="project" value="UniProtKB-UniRule"/>
</dbReference>
<comment type="cofactor">
    <cofactor evidence="6">
        <name>Zn(2+)</name>
        <dbReference type="ChEBI" id="CHEBI:29105"/>
    </cofactor>
    <text evidence="6">Binds 1 zinc ion.</text>
</comment>
<accession>A0A9D1P2T2</accession>
<evidence type="ECO:0000259" key="7">
    <source>
        <dbReference type="Pfam" id="PF01432"/>
    </source>
</evidence>
<comment type="similarity">
    <text evidence="6">Belongs to the peptidase M3B family.</text>
</comment>
<dbReference type="InterPro" id="IPR042088">
    <property type="entry name" value="OligoPept_F_C"/>
</dbReference>
<name>A0A9D1P2T2_9FIRM</name>
<dbReference type="AlphaFoldDB" id="A0A9D1P2T2"/>
<dbReference type="GO" id="GO:0006508">
    <property type="term" value="P:proteolysis"/>
    <property type="evidence" value="ECO:0007669"/>
    <property type="project" value="UniProtKB-KW"/>
</dbReference>
<dbReference type="Gene3D" id="1.20.140.70">
    <property type="entry name" value="Oligopeptidase f, N-terminal domain"/>
    <property type="match status" value="1"/>
</dbReference>
<evidence type="ECO:0000256" key="1">
    <source>
        <dbReference type="ARBA" id="ARBA00022670"/>
    </source>
</evidence>
<evidence type="ECO:0000256" key="4">
    <source>
        <dbReference type="ARBA" id="ARBA00022833"/>
    </source>
</evidence>
<protein>
    <recommendedName>
        <fullName evidence="6">Oligopeptidase F</fullName>
        <ecNumber evidence="6">3.4.24.-</ecNumber>
    </recommendedName>
</protein>
<keyword evidence="2 6" id="KW-0479">Metal-binding</keyword>